<dbReference type="Proteomes" id="UP000749559">
    <property type="component" value="Unassembled WGS sequence"/>
</dbReference>
<feature type="non-terminal residue" evidence="1">
    <location>
        <position position="115"/>
    </location>
</feature>
<protein>
    <submittedName>
        <fullName evidence="1">Uncharacterized protein</fullName>
    </submittedName>
</protein>
<reference evidence="1" key="1">
    <citation type="submission" date="2022-03" db="EMBL/GenBank/DDBJ databases">
        <authorList>
            <person name="Martin C."/>
        </authorList>
    </citation>
    <scope>NUCLEOTIDE SEQUENCE</scope>
</reference>
<evidence type="ECO:0000313" key="2">
    <source>
        <dbReference type="Proteomes" id="UP000749559"/>
    </source>
</evidence>
<gene>
    <name evidence="1" type="ORF">OFUS_LOCUS26832</name>
</gene>
<accession>A0A8J1Y9H8</accession>
<evidence type="ECO:0000313" key="1">
    <source>
        <dbReference type="EMBL" id="CAH1803221.1"/>
    </source>
</evidence>
<dbReference type="AlphaFoldDB" id="A0A8J1Y9H8"/>
<name>A0A8J1Y9H8_OWEFU</name>
<organism evidence="1 2">
    <name type="scientific">Owenia fusiformis</name>
    <name type="common">Polychaete worm</name>
    <dbReference type="NCBI Taxonomy" id="6347"/>
    <lineage>
        <taxon>Eukaryota</taxon>
        <taxon>Metazoa</taxon>
        <taxon>Spiralia</taxon>
        <taxon>Lophotrochozoa</taxon>
        <taxon>Annelida</taxon>
        <taxon>Polychaeta</taxon>
        <taxon>Sedentaria</taxon>
        <taxon>Canalipalpata</taxon>
        <taxon>Sabellida</taxon>
        <taxon>Oweniida</taxon>
        <taxon>Oweniidae</taxon>
        <taxon>Owenia</taxon>
    </lineage>
</organism>
<comment type="caution">
    <text evidence="1">The sequence shown here is derived from an EMBL/GenBank/DDBJ whole genome shotgun (WGS) entry which is preliminary data.</text>
</comment>
<dbReference type="EMBL" id="CAIIXF020000346">
    <property type="protein sequence ID" value="CAH1803221.1"/>
    <property type="molecule type" value="Genomic_DNA"/>
</dbReference>
<proteinExistence type="predicted"/>
<keyword evidence="2" id="KW-1185">Reference proteome</keyword>
<sequence length="115" mass="13639">MYITQKGPLIEAKTTLRPKRAWICHRIMHQSNASQYKMSESYFAMCPDFNTFKDISVLYFKIISKLNTSVQKYSPYNSFSSQHPCLFSRREININVKKLKTFMTQNCYISIHYAF</sequence>